<evidence type="ECO:0000256" key="1">
    <source>
        <dbReference type="SAM" id="MobiDB-lite"/>
    </source>
</evidence>
<gene>
    <name evidence="2" type="ORF">SSLN_LOCUS5917</name>
</gene>
<feature type="compositionally biased region" description="Basic and acidic residues" evidence="1">
    <location>
        <begin position="393"/>
        <end position="404"/>
    </location>
</feature>
<protein>
    <submittedName>
        <fullName evidence="4">TGF_BETA_2 domain-containing protein</fullName>
    </submittedName>
</protein>
<dbReference type="Proteomes" id="UP000275846">
    <property type="component" value="Unassembled WGS sequence"/>
</dbReference>
<name>A0A183SNW9_SCHSO</name>
<proteinExistence type="predicted"/>
<feature type="region of interest" description="Disordered" evidence="1">
    <location>
        <begin position="448"/>
        <end position="468"/>
    </location>
</feature>
<reference evidence="2 3" key="2">
    <citation type="submission" date="2018-11" db="EMBL/GenBank/DDBJ databases">
        <authorList>
            <consortium name="Pathogen Informatics"/>
        </authorList>
    </citation>
    <scope>NUCLEOTIDE SEQUENCE [LARGE SCALE GENOMIC DNA]</scope>
    <source>
        <strain evidence="2 3">NST_G2</strain>
    </source>
</reference>
<reference evidence="4" key="1">
    <citation type="submission" date="2016-06" db="UniProtKB">
        <authorList>
            <consortium name="WormBaseParasite"/>
        </authorList>
    </citation>
    <scope>IDENTIFICATION</scope>
</reference>
<feature type="compositionally biased region" description="Polar residues" evidence="1">
    <location>
        <begin position="216"/>
        <end position="230"/>
    </location>
</feature>
<dbReference type="AlphaFoldDB" id="A0A183SNW9"/>
<feature type="region of interest" description="Disordered" evidence="1">
    <location>
        <begin position="378"/>
        <end position="422"/>
    </location>
</feature>
<organism evidence="4">
    <name type="scientific">Schistocephalus solidus</name>
    <name type="common">Tapeworm</name>
    <dbReference type="NCBI Taxonomy" id="70667"/>
    <lineage>
        <taxon>Eukaryota</taxon>
        <taxon>Metazoa</taxon>
        <taxon>Spiralia</taxon>
        <taxon>Lophotrochozoa</taxon>
        <taxon>Platyhelminthes</taxon>
        <taxon>Cestoda</taxon>
        <taxon>Eucestoda</taxon>
        <taxon>Diphyllobothriidea</taxon>
        <taxon>Diphyllobothriidae</taxon>
        <taxon>Schistocephalus</taxon>
    </lineage>
</organism>
<dbReference type="WBParaSite" id="SSLN_0000611001-mRNA-1">
    <property type="protein sequence ID" value="SSLN_0000611001-mRNA-1"/>
    <property type="gene ID" value="SSLN_0000611001"/>
</dbReference>
<evidence type="ECO:0000313" key="3">
    <source>
        <dbReference type="Proteomes" id="UP000275846"/>
    </source>
</evidence>
<sequence>MLPNALATSRLDTPNQRSEFNVPARLMHTGMGWHHLATAASSPRPLSSPAYRGRWHPKAPLSSAALHWVKDLFSHSKLHRSLRWRAHLSGPTAGCLRVLLLLLILLHTSAVQATFLYKFDPNSIHNPGHRIDNGKSSLLVQSPSQEFGSRLQGTPEYTKLRQEREASLFRTRREVKTTDPGINVHTSQFQSGRSLHPDSNLHVFISTMDNRETRHSSQNPTSRTRNSANSGYKLFSPLPPDLIHHSSVLHKEARGGEQSQESRFPYNVEMSSIQLPPPRQIRMFIDYVRPMLRRDISNIEIQFIVNQWHLFRQSLRHNRRKERLRQIQRVQGRRLQSAKSGAGGRAGPQDIFSKVLLKSEAIAVQQVTSYEEFKRTLLGGPQLPREGASDPVTKADKENEDSSRNRSRSHGQIKKGLPRRPIINLPQGGAVLKSSLVSAHLPLVATSSRARPKPVVGATSQKRRRSVELSDQKLLGNANEEGVGMEENWLELSPDDDDPNHEQDYKNYENVQTTEAQSHSDSELRNAYFEYREFVKHACSPQNRTLCTQSLLGMEREKATLFLPPGVYVKRCNNPTHSTRLSYAQRALYYSSSSAYAFSAEQHQRATPLGPSCVHPEGGYAETEVYGYENVGSCSCPTPGEECLPTKVALKMHSVALVNTTTGKVSTELIALTEHLECGCRSRCSARLCVPPLQLVEFTADDCSCACPEGDTRCEALLDGITAFTEVELPIPLNGSFILPPCHFGAMDDQHLYYRRWPYCLPLSPPPPLCMLPSPEFLIAVTYFHLHAYFDWIFKSSWCIFVGREASSAKEAQLPLLPSDLFRLA</sequence>
<dbReference type="EMBL" id="UYSU01033460">
    <property type="protein sequence ID" value="VDL92302.1"/>
    <property type="molecule type" value="Genomic_DNA"/>
</dbReference>
<feature type="compositionally biased region" description="Basic residues" evidence="1">
    <location>
        <begin position="405"/>
        <end position="418"/>
    </location>
</feature>
<feature type="region of interest" description="Disordered" evidence="1">
    <location>
        <begin position="209"/>
        <end position="230"/>
    </location>
</feature>
<keyword evidence="3" id="KW-1185">Reference proteome</keyword>
<dbReference type="OrthoDB" id="6241716at2759"/>
<accession>A0A183SNW9</accession>
<evidence type="ECO:0000313" key="2">
    <source>
        <dbReference type="EMBL" id="VDL92302.1"/>
    </source>
</evidence>
<evidence type="ECO:0000313" key="4">
    <source>
        <dbReference type="WBParaSite" id="SSLN_0000611001-mRNA-1"/>
    </source>
</evidence>